<evidence type="ECO:0000256" key="1">
    <source>
        <dbReference type="SAM" id="MobiDB-lite"/>
    </source>
</evidence>
<evidence type="ECO:0000313" key="5">
    <source>
        <dbReference type="Proteomes" id="UP000308978"/>
    </source>
</evidence>
<reference evidence="4 5" key="1">
    <citation type="submission" date="2019-04" db="EMBL/GenBank/DDBJ databases">
        <title>Microbes associate with the intestines of laboratory mice.</title>
        <authorList>
            <person name="Navarre W."/>
            <person name="Wong E."/>
            <person name="Huang K.C."/>
            <person name="Tropini C."/>
            <person name="Ng K."/>
            <person name="Yu B."/>
        </authorList>
    </citation>
    <scope>NUCLEOTIDE SEQUENCE [LARGE SCALE GENOMIC DNA]</scope>
    <source>
        <strain evidence="4 5">NM80_B27</strain>
    </source>
</reference>
<name>A0A4S4G1A8_9ACTN</name>
<dbReference type="AlphaFoldDB" id="A0A4S4G1A8"/>
<feature type="compositionally biased region" description="Polar residues" evidence="1">
    <location>
        <begin position="435"/>
        <end position="449"/>
    </location>
</feature>
<dbReference type="EMBL" id="SSTJ01000011">
    <property type="protein sequence ID" value="THG36744.1"/>
    <property type="molecule type" value="Genomic_DNA"/>
</dbReference>
<feature type="transmembrane region" description="Helical" evidence="2">
    <location>
        <begin position="753"/>
        <end position="774"/>
    </location>
</feature>
<feature type="chain" id="PRO_5020774473" evidence="3">
    <location>
        <begin position="45"/>
        <end position="791"/>
    </location>
</feature>
<organism evidence="4 5">
    <name type="scientific">Adlercreutzia caecimuris</name>
    <dbReference type="NCBI Taxonomy" id="671266"/>
    <lineage>
        <taxon>Bacteria</taxon>
        <taxon>Bacillati</taxon>
        <taxon>Actinomycetota</taxon>
        <taxon>Coriobacteriia</taxon>
        <taxon>Eggerthellales</taxon>
        <taxon>Eggerthellaceae</taxon>
        <taxon>Adlercreutzia</taxon>
    </lineage>
</organism>
<sequence length="791" mass="84505">MKKSQTAVAAMKKGSLGRTMLACALAATLAVPMGTGQLVGQAFADDVVADAPAETPAVPADSQNDLTIRGVDFMTVNAADGLWDLFRVENGVGKNIYLEVEKDGSLIAPRFSYQIVEGQDADGEEAADYAGNADSGRIAQIVSLRIGDMSAGKEVASRTVQQVFADPNNFPSYTVKVYDAKRGGSLLYKGTICPVYAKLIGIDGSEEWKVMGIRTVGDQDQYADTIGAGSVYYKNVTDAKPLAFQCDTTNAAGEPTVARAENDNKYVVSYQQVEAGAISGALKYVDADGNIVDTELVENIGTGKEVAIKKSFFKTTENSETGTAETRYYRVIQRLNGTTVTLTPEQATKQVRVMEVENAKAGAYQVTIKYVDENGNLLWSDAVDVKGKGYQYTLPNSFSMSAVAAANNEVTTDREKGSWGVSYYTLASWSIATNPSNDNEAIQAQSSESTEGDPVVSFDAGEYPAGRTVTAVYQSQATTKEVNLTIVEINGETGATIDKVNYTVTPEQSATYTPARKGNMVPWSGNMEPITYAWEDLEKGTDALQYVYYVPEDYMPEAAYDITVQYMNIANSQILRSETITVDPASNDYVNILGEETVAVGSDTYVRLAGQETAIRHAPFSPARTYTIYYRDVNDELSANITIRRTQIVETERPSATPAQTLNAAPVATTIVNAPAGEAAEGGDDAGGADAAAPTGIDVGVGTGDGETIINDDDNPLANMAGQDTATERTIVDDENPLYSGLAQDATALGSSMAMAVAAGVIVLVGVGIFLYGWMRRRRKEDQTATDSMNA</sequence>
<keyword evidence="2" id="KW-0812">Transmembrane</keyword>
<protein>
    <submittedName>
        <fullName evidence="4">Uncharacterized protein</fullName>
    </submittedName>
</protein>
<feature type="region of interest" description="Disordered" evidence="1">
    <location>
        <begin position="435"/>
        <end position="459"/>
    </location>
</feature>
<keyword evidence="2" id="KW-1133">Transmembrane helix</keyword>
<keyword evidence="2" id="KW-0472">Membrane</keyword>
<comment type="caution">
    <text evidence="4">The sequence shown here is derived from an EMBL/GenBank/DDBJ whole genome shotgun (WGS) entry which is preliminary data.</text>
</comment>
<evidence type="ECO:0000256" key="2">
    <source>
        <dbReference type="SAM" id="Phobius"/>
    </source>
</evidence>
<gene>
    <name evidence="4" type="ORF">E5986_08375</name>
</gene>
<dbReference type="RefSeq" id="WP_136435043.1">
    <property type="nucleotide sequence ID" value="NZ_SSTJ01000011.1"/>
</dbReference>
<accession>A0A4S4G1A8</accession>
<evidence type="ECO:0000313" key="4">
    <source>
        <dbReference type="EMBL" id="THG36744.1"/>
    </source>
</evidence>
<proteinExistence type="predicted"/>
<keyword evidence="3" id="KW-0732">Signal</keyword>
<evidence type="ECO:0000256" key="3">
    <source>
        <dbReference type="SAM" id="SignalP"/>
    </source>
</evidence>
<feature type="signal peptide" evidence="3">
    <location>
        <begin position="1"/>
        <end position="44"/>
    </location>
</feature>
<dbReference type="Proteomes" id="UP000308978">
    <property type="component" value="Unassembled WGS sequence"/>
</dbReference>